<feature type="region of interest" description="Disordered" evidence="1">
    <location>
        <begin position="1"/>
        <end position="29"/>
    </location>
</feature>
<keyword evidence="3" id="KW-1185">Reference proteome</keyword>
<sequence length="219" mass="25415">MFAEFRAKKPKRKNNNTNNANSNKTKRTAKARRKFELFKTTFYQVLCTYNPDVVGNDEQDFLEYLAEQVWDEGVLQQMSMIDTINDDSSVTSSNVVDSSNGGDNGIQLDEQEIISKICEVIKDDFVTFGVCENDETCIEISRTCQLCHRHMRLSFHHLIPRYTHKKVLKRKLFTKEEVLTRGVMICGPCHKACHKMISHYDMAYTYNTLEMLRQHDGVI</sequence>
<protein>
    <submittedName>
        <fullName evidence="2">10884_t:CDS:1</fullName>
    </submittedName>
</protein>
<comment type="caution">
    <text evidence="2">The sequence shown here is derived from an EMBL/GenBank/DDBJ whole genome shotgun (WGS) entry which is preliminary data.</text>
</comment>
<name>A0A9N9C3W3_9GLOM</name>
<reference evidence="2" key="1">
    <citation type="submission" date="2021-06" db="EMBL/GenBank/DDBJ databases">
        <authorList>
            <person name="Kallberg Y."/>
            <person name="Tangrot J."/>
            <person name="Rosling A."/>
        </authorList>
    </citation>
    <scope>NUCLEOTIDE SEQUENCE</scope>
    <source>
        <strain evidence="2">MT106</strain>
    </source>
</reference>
<proteinExistence type="predicted"/>
<evidence type="ECO:0000256" key="1">
    <source>
        <dbReference type="SAM" id="MobiDB-lite"/>
    </source>
</evidence>
<feature type="non-terminal residue" evidence="2">
    <location>
        <position position="219"/>
    </location>
</feature>
<dbReference type="AlphaFoldDB" id="A0A9N9C3W3"/>
<evidence type="ECO:0000313" key="3">
    <source>
        <dbReference type="Proteomes" id="UP000789831"/>
    </source>
</evidence>
<dbReference type="PANTHER" id="PTHR37827">
    <property type="entry name" value="TUDOR DOMAIN-CONTAINING PROTEIN"/>
    <property type="match status" value="1"/>
</dbReference>
<organism evidence="2 3">
    <name type="scientific">Ambispora gerdemannii</name>
    <dbReference type="NCBI Taxonomy" id="144530"/>
    <lineage>
        <taxon>Eukaryota</taxon>
        <taxon>Fungi</taxon>
        <taxon>Fungi incertae sedis</taxon>
        <taxon>Mucoromycota</taxon>
        <taxon>Glomeromycotina</taxon>
        <taxon>Glomeromycetes</taxon>
        <taxon>Archaeosporales</taxon>
        <taxon>Ambisporaceae</taxon>
        <taxon>Ambispora</taxon>
    </lineage>
</organism>
<evidence type="ECO:0000313" key="2">
    <source>
        <dbReference type="EMBL" id="CAG8588263.1"/>
    </source>
</evidence>
<dbReference type="OrthoDB" id="4850648at2759"/>
<accession>A0A9N9C3W3</accession>
<gene>
    <name evidence="2" type="ORF">AGERDE_LOCUS8472</name>
</gene>
<dbReference type="Proteomes" id="UP000789831">
    <property type="component" value="Unassembled WGS sequence"/>
</dbReference>
<dbReference type="EMBL" id="CAJVPL010001804">
    <property type="protein sequence ID" value="CAG8588263.1"/>
    <property type="molecule type" value="Genomic_DNA"/>
</dbReference>
<dbReference type="PANTHER" id="PTHR37827:SF1">
    <property type="entry name" value="HNH DOMAIN-CONTAINING PROTEIN"/>
    <property type="match status" value="1"/>
</dbReference>